<keyword evidence="8" id="KW-1185">Reference proteome</keyword>
<feature type="domain" description="Protein kinase" evidence="6">
    <location>
        <begin position="81"/>
        <end position="378"/>
    </location>
</feature>
<dbReference type="Gene3D" id="1.10.510.10">
    <property type="entry name" value="Transferase(Phosphotransferase) domain 1"/>
    <property type="match status" value="1"/>
</dbReference>
<dbReference type="Proteomes" id="UP000319143">
    <property type="component" value="Unassembled WGS sequence"/>
</dbReference>
<gene>
    <name evidence="7" type="primary">pknB_29</name>
    <name evidence="7" type="ORF">Poly41_51190</name>
</gene>
<dbReference type="InterPro" id="IPR015943">
    <property type="entry name" value="WD40/YVTN_repeat-like_dom_sf"/>
</dbReference>
<keyword evidence="3 7" id="KW-0418">Kinase</keyword>
<dbReference type="AlphaFoldDB" id="A0A5C6DB26"/>
<dbReference type="SUPFAM" id="SSF56112">
    <property type="entry name" value="Protein kinase-like (PK-like)"/>
    <property type="match status" value="1"/>
</dbReference>
<dbReference type="SMART" id="SM00320">
    <property type="entry name" value="WD40"/>
    <property type="match status" value="5"/>
</dbReference>
<dbReference type="InterPro" id="IPR011047">
    <property type="entry name" value="Quinoprotein_ADH-like_sf"/>
</dbReference>
<dbReference type="PROSITE" id="PS50011">
    <property type="entry name" value="PROTEIN_KINASE_DOM"/>
    <property type="match status" value="1"/>
</dbReference>
<dbReference type="InterPro" id="IPR000719">
    <property type="entry name" value="Prot_kinase_dom"/>
</dbReference>
<dbReference type="EMBL" id="SJPV01000010">
    <property type="protein sequence ID" value="TWU33365.1"/>
    <property type="molecule type" value="Genomic_DNA"/>
</dbReference>
<reference evidence="7 8" key="1">
    <citation type="submission" date="2019-02" db="EMBL/GenBank/DDBJ databases">
        <title>Deep-cultivation of Planctomycetes and their phenomic and genomic characterization uncovers novel biology.</title>
        <authorList>
            <person name="Wiegand S."/>
            <person name="Jogler M."/>
            <person name="Boedeker C."/>
            <person name="Pinto D."/>
            <person name="Vollmers J."/>
            <person name="Rivas-Marin E."/>
            <person name="Kohn T."/>
            <person name="Peeters S.H."/>
            <person name="Heuer A."/>
            <person name="Rast P."/>
            <person name="Oberbeckmann S."/>
            <person name="Bunk B."/>
            <person name="Jeske O."/>
            <person name="Meyerdierks A."/>
            <person name="Storesund J.E."/>
            <person name="Kallscheuer N."/>
            <person name="Luecker S."/>
            <person name="Lage O.M."/>
            <person name="Pohl T."/>
            <person name="Merkel B.J."/>
            <person name="Hornburger P."/>
            <person name="Mueller R.-W."/>
            <person name="Bruemmer F."/>
            <person name="Labrenz M."/>
            <person name="Spormann A.M."/>
            <person name="Op Den Camp H."/>
            <person name="Overmann J."/>
            <person name="Amann R."/>
            <person name="Jetten M.S.M."/>
            <person name="Mascher T."/>
            <person name="Medema M.H."/>
            <person name="Devos D.P."/>
            <person name="Kaster A.-K."/>
            <person name="Ovreas L."/>
            <person name="Rohde M."/>
            <person name="Galperin M.Y."/>
            <person name="Jogler C."/>
        </authorList>
    </citation>
    <scope>NUCLEOTIDE SEQUENCE [LARGE SCALE GENOMIC DNA]</scope>
    <source>
        <strain evidence="7 8">Poly41</strain>
    </source>
</reference>
<evidence type="ECO:0000256" key="2">
    <source>
        <dbReference type="ARBA" id="ARBA00022741"/>
    </source>
</evidence>
<evidence type="ECO:0000313" key="8">
    <source>
        <dbReference type="Proteomes" id="UP000319143"/>
    </source>
</evidence>
<dbReference type="InterPro" id="IPR008271">
    <property type="entry name" value="Ser/Thr_kinase_AS"/>
</dbReference>
<keyword evidence="1 7" id="KW-0808">Transferase</keyword>
<dbReference type="InterPro" id="IPR001680">
    <property type="entry name" value="WD40_rpt"/>
</dbReference>
<dbReference type="RefSeq" id="WP_146529712.1">
    <property type="nucleotide sequence ID" value="NZ_SJPV01000010.1"/>
</dbReference>
<dbReference type="GO" id="GO:0004674">
    <property type="term" value="F:protein serine/threonine kinase activity"/>
    <property type="evidence" value="ECO:0007669"/>
    <property type="project" value="UniProtKB-EC"/>
</dbReference>
<dbReference type="SMART" id="SM00220">
    <property type="entry name" value="S_TKc"/>
    <property type="match status" value="1"/>
</dbReference>
<dbReference type="GO" id="GO:0005524">
    <property type="term" value="F:ATP binding"/>
    <property type="evidence" value="ECO:0007669"/>
    <property type="project" value="UniProtKB-UniRule"/>
</dbReference>
<dbReference type="Gene3D" id="2.130.10.10">
    <property type="entry name" value="YVTN repeat-like/Quinoprotein amine dehydrogenase"/>
    <property type="match status" value="3"/>
</dbReference>
<dbReference type="SUPFAM" id="SSF50998">
    <property type="entry name" value="Quinoprotein alcohol dehydrogenase-like"/>
    <property type="match status" value="1"/>
</dbReference>
<dbReference type="InterPro" id="IPR017441">
    <property type="entry name" value="Protein_kinase_ATP_BS"/>
</dbReference>
<dbReference type="CDD" id="cd14014">
    <property type="entry name" value="STKc_PknB_like"/>
    <property type="match status" value="1"/>
</dbReference>
<evidence type="ECO:0000313" key="7">
    <source>
        <dbReference type="EMBL" id="TWU33365.1"/>
    </source>
</evidence>
<accession>A0A5C6DB26</accession>
<dbReference type="Gene3D" id="3.30.200.20">
    <property type="entry name" value="Phosphorylase Kinase, domain 1"/>
    <property type="match status" value="1"/>
</dbReference>
<comment type="caution">
    <text evidence="7">The sequence shown here is derived from an EMBL/GenBank/DDBJ whole genome shotgun (WGS) entry which is preliminary data.</text>
</comment>
<evidence type="ECO:0000256" key="3">
    <source>
        <dbReference type="ARBA" id="ARBA00022777"/>
    </source>
</evidence>
<keyword evidence="4 5" id="KW-0067">ATP-binding</keyword>
<evidence type="ECO:0000256" key="5">
    <source>
        <dbReference type="PROSITE-ProRule" id="PRU10141"/>
    </source>
</evidence>
<dbReference type="PROSITE" id="PS00107">
    <property type="entry name" value="PROTEIN_KINASE_ATP"/>
    <property type="match status" value="1"/>
</dbReference>
<name>A0A5C6DB26_9BACT</name>
<dbReference type="PROSITE" id="PS00108">
    <property type="entry name" value="PROTEIN_KINASE_ST"/>
    <property type="match status" value="1"/>
</dbReference>
<dbReference type="SUPFAM" id="SSF82171">
    <property type="entry name" value="DPP6 N-terminal domain-like"/>
    <property type="match status" value="1"/>
</dbReference>
<dbReference type="PANTHER" id="PTHR43289">
    <property type="entry name" value="MITOGEN-ACTIVATED PROTEIN KINASE KINASE KINASE 20-RELATED"/>
    <property type="match status" value="1"/>
</dbReference>
<feature type="binding site" evidence="5">
    <location>
        <position position="111"/>
    </location>
    <ligand>
        <name>ATP</name>
        <dbReference type="ChEBI" id="CHEBI:30616"/>
    </ligand>
</feature>
<evidence type="ECO:0000256" key="1">
    <source>
        <dbReference type="ARBA" id="ARBA00022679"/>
    </source>
</evidence>
<protein>
    <submittedName>
        <fullName evidence="7">Serine/threonine-protein kinase PknB</fullName>
        <ecNumber evidence="7">2.7.11.1</ecNumber>
    </submittedName>
</protein>
<keyword evidence="2 5" id="KW-0547">Nucleotide-binding</keyword>
<dbReference type="OrthoDB" id="500858at2"/>
<dbReference type="EC" id="2.7.11.1" evidence="7"/>
<evidence type="ECO:0000259" key="6">
    <source>
        <dbReference type="PROSITE" id="PS50011"/>
    </source>
</evidence>
<dbReference type="InterPro" id="IPR011009">
    <property type="entry name" value="Kinase-like_dom_sf"/>
</dbReference>
<dbReference type="PANTHER" id="PTHR43289:SF6">
    <property type="entry name" value="SERINE_THREONINE-PROTEIN KINASE NEKL-3"/>
    <property type="match status" value="1"/>
</dbReference>
<dbReference type="Pfam" id="PF00069">
    <property type="entry name" value="Pkinase"/>
    <property type="match status" value="1"/>
</dbReference>
<proteinExistence type="predicted"/>
<evidence type="ECO:0000256" key="4">
    <source>
        <dbReference type="ARBA" id="ARBA00022840"/>
    </source>
</evidence>
<organism evidence="7 8">
    <name type="scientific">Novipirellula artificiosorum</name>
    <dbReference type="NCBI Taxonomy" id="2528016"/>
    <lineage>
        <taxon>Bacteria</taxon>
        <taxon>Pseudomonadati</taxon>
        <taxon>Planctomycetota</taxon>
        <taxon>Planctomycetia</taxon>
        <taxon>Pirellulales</taxon>
        <taxon>Pirellulaceae</taxon>
        <taxon>Novipirellula</taxon>
    </lineage>
</organism>
<sequence>MNTNPRDEELIFNSARKIACSEARAKYVEQACGGDASLRKRVEVLLNTLSSGALFLESPAFGPPADRQDLDEKPGIEVGRYKLIRKIGEGGFGVVYLAEQSHPIQRNVALKIIKPGMDTREVVARFEAERQVLALMDHPNISKVFDGGATSSGRPYFVMELVEGVPLTTYCDESKRSTRQRLELFITVCNAIQHAHQKGVIHRDIKPSNVLVTVQDGEPLVKVIDFGVSKAIFQQLTEQSGVTQYGQMLGTPQYMSPEQAGASGVDIDTRSDIYSLGVLLYELLTGATPLDPCKLHQNDYKEVQRLIREEDPLKPSVRFSILNEQSASLASLRGSVPKKLGSLLRGELDWVIMKSLDKDRDRRYETANQFAADINNYLRGDAVEACPPSWRYQLKKFSKRNRATILTGAAFASVLLASTIVSTTLYLSKLESEGDAVNAKTVAEQAQRDAVKEAANSRALVNSQRLRIAIGAYNNGNIHQAMELLGDFEYQPGDSTDIARRFLESLCKDQSGEVISIDVSPIQGFAIDPAGEFYVAAEFGNRIVLRSLGANAREQLVIDEETVAGSRIRQLTISADGQWLIAKCRTPSNTGIIAAWEITRDNKAIAMKRVAQQMLHDAVIANVDLHVGTNRIASLDIEGRIKVWQLDTGELVNETRTSFGNKSNICFSHDGRLLATHELRKGEIHLYAALTLEVDSVHHYAGHISSLRFSPTEMALAITGHSGTEIWNLTHPTALQVRRLDWRRSFSCYYSRDGQLLSVYSPDEKAVNVFDAASGKMLSRYRGEMTDGWKNSLAFYDDLQLAGLGDHELNVFDVAKATRGFVRTARQWHAPLGSANHHAKIAYPTEEELICSWDIVAGTKTILGSAENVAPVQAVAYSEDATRIAVARRIGETAPRKHLVEIWDVNRRIVLDQFETEPVWTLHFSPVSSDLLLVVGQMSQLRNLSRVSPSTQTLTDRNTISAAFSDDGSRLLLGGGVPWGEAPDKFSEARLWQIDASNQAVDEQVIPTYRTYSSAFSSDGKLLACVDLNSDSIFLWDLKRGEKHSEIKMSSPRVMSVDFSPGDECMVVSSPAGEITFVDYRKGEEIGTFQVNQSFRHVRFLDHDDRIVASTMDGAILQWAY</sequence>